<proteinExistence type="predicted"/>
<accession>A0ACC2MXJ8</accession>
<keyword evidence="2" id="KW-1185">Reference proteome</keyword>
<gene>
    <name evidence="1" type="ORF">MRB53_003520</name>
</gene>
<sequence>MNPIPLSSVPNLSTLSSTSPSTLRKKNTKTLKPSNNRSHLTEAALKEFNRRHEEKYAGSSPYYKGLLFFTNTSERDSHSHATAATASSITTVMIKIQELGTACFKGNRDHHHHDPDAPELNAPVNPSGSDQIGMKLGSGVCSVTDFLSNSKEVGLNEIDIGLEEERKEEEEEVEEEGGKESGISAVVMEDELEMGWESGNSRVSEEMKLNSLEEVRPLRERVVISPLVEDKEDEKEEFVWADKYRPRALKDFICNRDKAQLLQNLVIQGECGHFIFEGPPGVGKKTMVRALLREAFGPGSLETKEELKEFQLKGESLPSIKVKVKISSQHVEISAAELCGYEKHVIVALIEESNAIAPQCDSTNCRVIVLFRAERLSSDAQHYIRWIMERYKGSCKIVFCCSDASKLLLIRAVCTRIHLLPPSKGEIVRVLEHIADQEGVELPNHLAERIAENSKQNLRQAIRSLEASWQSSYPFKENQVILTGWEEDIATIAKSIIDEQSPKQLYFIRGKLQNLIEHNISPYFIFSTLVGELKKHLDPQFHPKIDALHLEYNPDNGSPLAAEKSSILLLGRQEELHKRNNDQVKVNVHHFMRIEEFTAKFMSIFKSSVKKF</sequence>
<dbReference type="EMBL" id="CM056809">
    <property type="protein sequence ID" value="KAJ8650497.1"/>
    <property type="molecule type" value="Genomic_DNA"/>
</dbReference>
<protein>
    <submittedName>
        <fullName evidence="1">Uncharacterized protein</fullName>
    </submittedName>
</protein>
<reference evidence="1 2" key="1">
    <citation type="journal article" date="2022" name="Hortic Res">
        <title>A haplotype resolved chromosomal level avocado genome allows analysis of novel avocado genes.</title>
        <authorList>
            <person name="Nath O."/>
            <person name="Fletcher S.J."/>
            <person name="Hayward A."/>
            <person name="Shaw L.M."/>
            <person name="Masouleh A.K."/>
            <person name="Furtado A."/>
            <person name="Henry R.J."/>
            <person name="Mitter N."/>
        </authorList>
    </citation>
    <scope>NUCLEOTIDE SEQUENCE [LARGE SCALE GENOMIC DNA]</scope>
    <source>
        <strain evidence="2">cv. Hass</strain>
    </source>
</reference>
<dbReference type="Proteomes" id="UP001234297">
    <property type="component" value="Chromosome 1"/>
</dbReference>
<evidence type="ECO:0000313" key="2">
    <source>
        <dbReference type="Proteomes" id="UP001234297"/>
    </source>
</evidence>
<organism evidence="1 2">
    <name type="scientific">Persea americana</name>
    <name type="common">Avocado</name>
    <dbReference type="NCBI Taxonomy" id="3435"/>
    <lineage>
        <taxon>Eukaryota</taxon>
        <taxon>Viridiplantae</taxon>
        <taxon>Streptophyta</taxon>
        <taxon>Embryophyta</taxon>
        <taxon>Tracheophyta</taxon>
        <taxon>Spermatophyta</taxon>
        <taxon>Magnoliopsida</taxon>
        <taxon>Magnoliidae</taxon>
        <taxon>Laurales</taxon>
        <taxon>Lauraceae</taxon>
        <taxon>Persea</taxon>
    </lineage>
</organism>
<name>A0ACC2MXJ8_PERAE</name>
<evidence type="ECO:0000313" key="1">
    <source>
        <dbReference type="EMBL" id="KAJ8650497.1"/>
    </source>
</evidence>
<comment type="caution">
    <text evidence="1">The sequence shown here is derived from an EMBL/GenBank/DDBJ whole genome shotgun (WGS) entry which is preliminary data.</text>
</comment>